<dbReference type="GO" id="GO:0008168">
    <property type="term" value="F:methyltransferase activity"/>
    <property type="evidence" value="ECO:0007669"/>
    <property type="project" value="UniProtKB-KW"/>
</dbReference>
<keyword evidence="7" id="KW-1185">Reference proteome</keyword>
<dbReference type="HAMAP" id="MF_00787">
    <property type="entry name" value="CbiD"/>
    <property type="match status" value="1"/>
</dbReference>
<dbReference type="Proteomes" id="UP000830835">
    <property type="component" value="Unassembled WGS sequence"/>
</dbReference>
<dbReference type="NCBIfam" id="TIGR00312">
    <property type="entry name" value="cbiD"/>
    <property type="match status" value="1"/>
</dbReference>
<dbReference type="InterPro" id="IPR002748">
    <property type="entry name" value="CbiD"/>
</dbReference>
<keyword evidence="1 5" id="KW-0169">Cobalamin biosynthesis</keyword>
<comment type="similarity">
    <text evidence="5">Belongs to the CbiD family.</text>
</comment>
<keyword evidence="2 5" id="KW-0489">Methyltransferase</keyword>
<protein>
    <recommendedName>
        <fullName evidence="5">Cobalt-precorrin-5B C(1)-methyltransferase</fullName>
        <ecNumber evidence="5">2.1.1.195</ecNumber>
    </recommendedName>
    <alternativeName>
        <fullName evidence="5">Cobalt-precorrin-6A synthase</fullName>
    </alternativeName>
</protein>
<evidence type="ECO:0000256" key="3">
    <source>
        <dbReference type="ARBA" id="ARBA00022679"/>
    </source>
</evidence>
<dbReference type="Pfam" id="PF01888">
    <property type="entry name" value="CbiD"/>
    <property type="match status" value="1"/>
</dbReference>
<accession>A0ABT0CEP0</accession>
<evidence type="ECO:0000256" key="2">
    <source>
        <dbReference type="ARBA" id="ARBA00022603"/>
    </source>
</evidence>
<dbReference type="EMBL" id="JAFIRA010000053">
    <property type="protein sequence ID" value="MCJ2544251.1"/>
    <property type="molecule type" value="Genomic_DNA"/>
</dbReference>
<dbReference type="GO" id="GO:0032259">
    <property type="term" value="P:methylation"/>
    <property type="evidence" value="ECO:0007669"/>
    <property type="project" value="UniProtKB-KW"/>
</dbReference>
<sequence>MPQVSGYTLPVFAVAAAKAALYHLLGIPVQGEPEHPTIAVQLQPEQDRGKEVGIPVQQLACVDTETALAITRSDPGPHLDLTRNTPIWAWVKRELWVEGYPKLILEAGEGMGRHGDGTPAIYAYARQLFEVNLLPHLPVHSQLRVRIILPEGKRLAERTSNAAFGVLEGLALLGTRAEVEPSSSADSLEKARQTLQQRLKQHKRLAFCVGSHGQQVALRQGIPLEQVLLVANWIGPLLVEAALRGAERIHMIGYHGKLIKLAGGIFNTSSHVADGRLEILAAALIRWGGTAEQARQVLAFATVDAAVSYLNHIGCGPQVMEEVAAQILRRADRYLQKYANCSLELGVTLFDRQGQIVAQSGIQES</sequence>
<proteinExistence type="inferred from homology"/>
<keyword evidence="3 5" id="KW-0808">Transferase</keyword>
<gene>
    <name evidence="5" type="primary">cbiD</name>
    <name evidence="6" type="ORF">JX360_15285</name>
</gene>
<comment type="function">
    <text evidence="5">Catalyzes the methylation of C-1 in cobalt-precorrin-5B to form cobalt-precorrin-6A.</text>
</comment>
<organism evidence="6 7">
    <name type="scientific">Thermostichus vulcanus str. 'Rupite'</name>
    <dbReference type="NCBI Taxonomy" id="2813851"/>
    <lineage>
        <taxon>Bacteria</taxon>
        <taxon>Bacillati</taxon>
        <taxon>Cyanobacteriota</taxon>
        <taxon>Cyanophyceae</taxon>
        <taxon>Thermostichales</taxon>
        <taxon>Thermostichaceae</taxon>
        <taxon>Thermostichus</taxon>
    </lineage>
</organism>
<evidence type="ECO:0000256" key="5">
    <source>
        <dbReference type="HAMAP-Rule" id="MF_00787"/>
    </source>
</evidence>
<evidence type="ECO:0000256" key="4">
    <source>
        <dbReference type="ARBA" id="ARBA00022691"/>
    </source>
</evidence>
<evidence type="ECO:0000256" key="1">
    <source>
        <dbReference type="ARBA" id="ARBA00022573"/>
    </source>
</evidence>
<dbReference type="Gene3D" id="3.30.2110.10">
    <property type="entry name" value="CbiD-like"/>
    <property type="match status" value="1"/>
</dbReference>
<dbReference type="InterPro" id="IPR036074">
    <property type="entry name" value="CbiD_sf"/>
</dbReference>
<dbReference type="PANTHER" id="PTHR35863">
    <property type="entry name" value="COBALT-PRECORRIN-5B C(1)-METHYLTRANSFERASE"/>
    <property type="match status" value="1"/>
</dbReference>
<comment type="catalytic activity">
    <reaction evidence="5">
        <text>Co-precorrin-5B + S-adenosyl-L-methionine = Co-precorrin-6A + S-adenosyl-L-homocysteine</text>
        <dbReference type="Rhea" id="RHEA:26285"/>
        <dbReference type="ChEBI" id="CHEBI:57856"/>
        <dbReference type="ChEBI" id="CHEBI:59789"/>
        <dbReference type="ChEBI" id="CHEBI:60063"/>
        <dbReference type="ChEBI" id="CHEBI:60064"/>
        <dbReference type="EC" id="2.1.1.195"/>
    </reaction>
</comment>
<comment type="pathway">
    <text evidence="5">Cofactor biosynthesis; adenosylcobalamin biosynthesis; cob(II)yrinate a,c-diamide from sirohydrochlorin (anaerobic route): step 6/10.</text>
</comment>
<dbReference type="EC" id="2.1.1.195" evidence="5"/>
<dbReference type="SUPFAM" id="SSF111342">
    <property type="entry name" value="CbiD-like"/>
    <property type="match status" value="1"/>
</dbReference>
<evidence type="ECO:0000313" key="6">
    <source>
        <dbReference type="EMBL" id="MCJ2544251.1"/>
    </source>
</evidence>
<dbReference type="PIRSF" id="PIRSF026782">
    <property type="entry name" value="CbiD"/>
    <property type="match status" value="1"/>
</dbReference>
<keyword evidence="4 5" id="KW-0949">S-adenosyl-L-methionine</keyword>
<comment type="caution">
    <text evidence="6">The sequence shown here is derived from an EMBL/GenBank/DDBJ whole genome shotgun (WGS) entry which is preliminary data.</text>
</comment>
<dbReference type="PANTHER" id="PTHR35863:SF1">
    <property type="entry name" value="COBALT-PRECORRIN-5B C(1)-METHYLTRANSFERASE"/>
    <property type="match status" value="1"/>
</dbReference>
<evidence type="ECO:0000313" key="7">
    <source>
        <dbReference type="Proteomes" id="UP000830835"/>
    </source>
</evidence>
<name>A0ABT0CEP0_THEVL</name>
<reference evidence="6" key="1">
    <citation type="submission" date="2021-02" db="EMBL/GenBank/DDBJ databases">
        <title>The CRISPR/cas machinery reduction and long-range gene transfer in the hot spring cyanobacterium Synechococcus.</title>
        <authorList>
            <person name="Dvorak P."/>
            <person name="Jahodarova E."/>
            <person name="Hasler P."/>
            <person name="Poulickova A."/>
        </authorList>
    </citation>
    <scope>NUCLEOTIDE SEQUENCE</scope>
    <source>
        <strain evidence="6">Rupite</strain>
    </source>
</reference>